<evidence type="ECO:0008006" key="4">
    <source>
        <dbReference type="Google" id="ProtNLM"/>
    </source>
</evidence>
<comment type="caution">
    <text evidence="2">The sequence shown here is derived from an EMBL/GenBank/DDBJ whole genome shotgun (WGS) entry which is preliminary data.</text>
</comment>
<name>A0A8S1MMA5_9CILI</name>
<accession>A0A8S1MMA5</accession>
<dbReference type="EMBL" id="CAJJDN010000034">
    <property type="protein sequence ID" value="CAD8076014.1"/>
    <property type="molecule type" value="Genomic_DNA"/>
</dbReference>
<organism evidence="2 3">
    <name type="scientific">Paramecium sonneborni</name>
    <dbReference type="NCBI Taxonomy" id="65129"/>
    <lineage>
        <taxon>Eukaryota</taxon>
        <taxon>Sar</taxon>
        <taxon>Alveolata</taxon>
        <taxon>Ciliophora</taxon>
        <taxon>Intramacronucleata</taxon>
        <taxon>Oligohymenophorea</taxon>
        <taxon>Peniculida</taxon>
        <taxon>Parameciidae</taxon>
        <taxon>Paramecium</taxon>
    </lineage>
</organism>
<reference evidence="2" key="1">
    <citation type="submission" date="2021-01" db="EMBL/GenBank/DDBJ databases">
        <authorList>
            <consortium name="Genoscope - CEA"/>
            <person name="William W."/>
        </authorList>
    </citation>
    <scope>NUCLEOTIDE SEQUENCE</scope>
</reference>
<protein>
    <recommendedName>
        <fullName evidence="4">Transmembrane protein</fullName>
    </recommendedName>
</protein>
<keyword evidence="3" id="KW-1185">Reference proteome</keyword>
<sequence>MIWKNYIIATIQIILLSQVKSIDGIINQLKSKQNVTQNGFDQNSQFIKQIQESCKQRFNEILTDDERTIKFKQEELNIINLEIRTTILIYNKFKIEEFKQKQINQKKIISKQQVHIRIRKSKSNLSQFKRAFDMLLMKVQNYTIIYNDYYKIIHLRVTIKFRLEQQFLIIVQKPFQIIDEIVEIRRSIKSRIILSKKEQIRMIKLQTLANPKFRQSLEKQKLCQFQNDVEHEEKILIIKNKE</sequence>
<feature type="chain" id="PRO_5035939432" description="Transmembrane protein" evidence="1">
    <location>
        <begin position="22"/>
        <end position="242"/>
    </location>
</feature>
<keyword evidence="1" id="KW-0732">Signal</keyword>
<proteinExistence type="predicted"/>
<evidence type="ECO:0000313" key="3">
    <source>
        <dbReference type="Proteomes" id="UP000692954"/>
    </source>
</evidence>
<evidence type="ECO:0000313" key="2">
    <source>
        <dbReference type="EMBL" id="CAD8076014.1"/>
    </source>
</evidence>
<dbReference type="AlphaFoldDB" id="A0A8S1MMA5"/>
<dbReference type="Proteomes" id="UP000692954">
    <property type="component" value="Unassembled WGS sequence"/>
</dbReference>
<feature type="signal peptide" evidence="1">
    <location>
        <begin position="1"/>
        <end position="21"/>
    </location>
</feature>
<gene>
    <name evidence="2" type="ORF">PSON_ATCC_30995.1.T0340135</name>
</gene>
<evidence type="ECO:0000256" key="1">
    <source>
        <dbReference type="SAM" id="SignalP"/>
    </source>
</evidence>